<reference evidence="1 2" key="1">
    <citation type="journal article" date="2013" name="PLoS Genet.">
        <title>The genome and development-dependent transcriptomes of Pyronema confluens: a window into fungal evolution.</title>
        <authorList>
            <person name="Traeger S."/>
            <person name="Altegoer F."/>
            <person name="Freitag M."/>
            <person name="Gabaldon T."/>
            <person name="Kempken F."/>
            <person name="Kumar A."/>
            <person name="Marcet-Houben M."/>
            <person name="Poggeler S."/>
            <person name="Stajich J.E."/>
            <person name="Nowrousian M."/>
        </authorList>
    </citation>
    <scope>NUCLEOTIDE SEQUENCE [LARGE SCALE GENOMIC DNA]</scope>
    <source>
        <strain evidence="2">CBS 100304</strain>
        <tissue evidence="1">Vegetative mycelium</tissue>
    </source>
</reference>
<dbReference type="EMBL" id="HF935369">
    <property type="protein sequence ID" value="CCX07734.1"/>
    <property type="molecule type" value="Genomic_DNA"/>
</dbReference>
<sequence length="16" mass="1963">MLIRLYIYILCDSYPS</sequence>
<protein>
    <submittedName>
        <fullName evidence="1">Uncharacterized protein</fullName>
    </submittedName>
</protein>
<dbReference type="Proteomes" id="UP000018144">
    <property type="component" value="Unassembled WGS sequence"/>
</dbReference>
<evidence type="ECO:0000313" key="2">
    <source>
        <dbReference type="Proteomes" id="UP000018144"/>
    </source>
</evidence>
<dbReference type="AlphaFoldDB" id="U4KZU5"/>
<name>U4KZU5_PYROM</name>
<accession>U4KZU5</accession>
<keyword evidence="2" id="KW-1185">Reference proteome</keyword>
<proteinExistence type="predicted"/>
<gene>
    <name evidence="1" type="ORF">PCON_07323</name>
</gene>
<evidence type="ECO:0000313" key="1">
    <source>
        <dbReference type="EMBL" id="CCX07734.1"/>
    </source>
</evidence>
<organism evidence="1 2">
    <name type="scientific">Pyronema omphalodes (strain CBS 100304)</name>
    <name type="common">Pyronema confluens</name>
    <dbReference type="NCBI Taxonomy" id="1076935"/>
    <lineage>
        <taxon>Eukaryota</taxon>
        <taxon>Fungi</taxon>
        <taxon>Dikarya</taxon>
        <taxon>Ascomycota</taxon>
        <taxon>Pezizomycotina</taxon>
        <taxon>Pezizomycetes</taxon>
        <taxon>Pezizales</taxon>
        <taxon>Pyronemataceae</taxon>
        <taxon>Pyronema</taxon>
    </lineage>
</organism>